<protein>
    <submittedName>
        <fullName evidence="6">Radical SAM protein</fullName>
    </submittedName>
</protein>
<dbReference type="InterPro" id="IPR058240">
    <property type="entry name" value="rSAM_sf"/>
</dbReference>
<dbReference type="RefSeq" id="WP_157859103.1">
    <property type="nucleotide sequence ID" value="NZ_JBIRWE010000002.1"/>
</dbReference>
<keyword evidence="4" id="KW-0411">Iron-sulfur</keyword>
<evidence type="ECO:0000259" key="5">
    <source>
        <dbReference type="PROSITE" id="PS51918"/>
    </source>
</evidence>
<accession>A0ABW7UMY5</accession>
<evidence type="ECO:0000313" key="6">
    <source>
        <dbReference type="EMBL" id="MFI1964009.1"/>
    </source>
</evidence>
<dbReference type="InterPro" id="IPR013785">
    <property type="entry name" value="Aldolase_TIM"/>
</dbReference>
<dbReference type="SFLD" id="SFLDG01067">
    <property type="entry name" value="SPASM/twitch_domain_containing"/>
    <property type="match status" value="1"/>
</dbReference>
<proteinExistence type="predicted"/>
<evidence type="ECO:0000256" key="3">
    <source>
        <dbReference type="ARBA" id="ARBA00023004"/>
    </source>
</evidence>
<dbReference type="SUPFAM" id="SSF102114">
    <property type="entry name" value="Radical SAM enzymes"/>
    <property type="match status" value="1"/>
</dbReference>
<evidence type="ECO:0000256" key="4">
    <source>
        <dbReference type="ARBA" id="ARBA00023014"/>
    </source>
</evidence>
<dbReference type="EMBL" id="JBIRWE010000002">
    <property type="protein sequence ID" value="MFI1964009.1"/>
    <property type="molecule type" value="Genomic_DNA"/>
</dbReference>
<comment type="caution">
    <text evidence="6">The sequence shown here is derived from an EMBL/GenBank/DDBJ whole genome shotgun (WGS) entry which is preliminary data.</text>
</comment>
<dbReference type="Pfam" id="PF04055">
    <property type="entry name" value="Radical_SAM"/>
    <property type="match status" value="1"/>
</dbReference>
<organism evidence="6 7">
    <name type="scientific">Streptomyces pathocidini</name>
    <dbReference type="NCBI Taxonomy" id="1650571"/>
    <lineage>
        <taxon>Bacteria</taxon>
        <taxon>Bacillati</taxon>
        <taxon>Actinomycetota</taxon>
        <taxon>Actinomycetes</taxon>
        <taxon>Kitasatosporales</taxon>
        <taxon>Streptomycetaceae</taxon>
        <taxon>Streptomyces</taxon>
    </lineage>
</organism>
<name>A0ABW7UMY5_9ACTN</name>
<evidence type="ECO:0000256" key="2">
    <source>
        <dbReference type="ARBA" id="ARBA00022723"/>
    </source>
</evidence>
<dbReference type="CDD" id="cd01335">
    <property type="entry name" value="Radical_SAM"/>
    <property type="match status" value="1"/>
</dbReference>
<dbReference type="InterPro" id="IPR007197">
    <property type="entry name" value="rSAM"/>
</dbReference>
<dbReference type="InterPro" id="IPR050377">
    <property type="entry name" value="Radical_SAM_PqqE_MftC-like"/>
</dbReference>
<evidence type="ECO:0000256" key="1">
    <source>
        <dbReference type="ARBA" id="ARBA00022691"/>
    </source>
</evidence>
<keyword evidence="1" id="KW-0949">S-adenosyl-L-methionine</keyword>
<feature type="domain" description="Radical SAM core" evidence="5">
    <location>
        <begin position="64"/>
        <end position="299"/>
    </location>
</feature>
<keyword evidence="3" id="KW-0408">Iron</keyword>
<dbReference type="Gene3D" id="3.20.20.70">
    <property type="entry name" value="Aldolase class I"/>
    <property type="match status" value="1"/>
</dbReference>
<evidence type="ECO:0000313" key="7">
    <source>
        <dbReference type="Proteomes" id="UP001611548"/>
    </source>
</evidence>
<reference evidence="6 7" key="1">
    <citation type="submission" date="2024-10" db="EMBL/GenBank/DDBJ databases">
        <title>The Natural Products Discovery Center: Release of the First 8490 Sequenced Strains for Exploring Actinobacteria Biosynthetic Diversity.</title>
        <authorList>
            <person name="Kalkreuter E."/>
            <person name="Kautsar S.A."/>
            <person name="Yang D."/>
            <person name="Bader C.D."/>
            <person name="Teijaro C.N."/>
            <person name="Fluegel L."/>
            <person name="Davis C.M."/>
            <person name="Simpson J.R."/>
            <person name="Lauterbach L."/>
            <person name="Steele A.D."/>
            <person name="Gui C."/>
            <person name="Meng S."/>
            <person name="Li G."/>
            <person name="Viehrig K."/>
            <person name="Ye F."/>
            <person name="Su P."/>
            <person name="Kiefer A.F."/>
            <person name="Nichols A."/>
            <person name="Cepeda A.J."/>
            <person name="Yan W."/>
            <person name="Fan B."/>
            <person name="Jiang Y."/>
            <person name="Adhikari A."/>
            <person name="Zheng C.-J."/>
            <person name="Schuster L."/>
            <person name="Cowan T.M."/>
            <person name="Smanski M.J."/>
            <person name="Chevrette M.G."/>
            <person name="De Carvalho L.P.S."/>
            <person name="Shen B."/>
        </authorList>
    </citation>
    <scope>NUCLEOTIDE SEQUENCE [LARGE SCALE GENOMIC DNA]</scope>
    <source>
        <strain evidence="6 7">NPDC020327</strain>
    </source>
</reference>
<dbReference type="PROSITE" id="PS51918">
    <property type="entry name" value="RADICAL_SAM"/>
    <property type="match status" value="1"/>
</dbReference>
<dbReference type="PANTHER" id="PTHR11228">
    <property type="entry name" value="RADICAL SAM DOMAIN PROTEIN"/>
    <property type="match status" value="1"/>
</dbReference>
<dbReference type="PANTHER" id="PTHR11228:SF7">
    <property type="entry name" value="PQQA PEPTIDE CYCLASE"/>
    <property type="match status" value="1"/>
</dbReference>
<dbReference type="Proteomes" id="UP001611548">
    <property type="component" value="Unassembled WGS sequence"/>
</dbReference>
<keyword evidence="2" id="KW-0479">Metal-binding</keyword>
<dbReference type="SFLD" id="SFLDS00029">
    <property type="entry name" value="Radical_SAM"/>
    <property type="match status" value="1"/>
</dbReference>
<gene>
    <name evidence="6" type="ORF">ACH429_07710</name>
</gene>
<sequence length="460" mass="50218">MQEITQPLRTEVFLSPRWRHRYRAIQVTRGSDGAVLEVPASATITSMLDFNPQWFVDRLVQTRGAAPFMGILDLTNACTDACGMCFTMAKRKAEGLNRHADVDMVLARIGQIQQWYPDAFRLVALVGSGEPLIVPGVERLLHGVADLGLALHVYTAGKNLSRPDVRTALARGAVSVRVSLDATDEDTFQKVHRAAGLSERIEAVRRLVAARDAVSGRSQAMVGLSMVIQKANSHQISAFAALARDIGCDFVSFHQETYGQVQGGFGETEAQRLTEDLAAVEGMTDDDFTVTVPRLAGRPTVFERAAATLSDQATLDRCFSSRHKPVIGSDYSGCCKGGSNLDFKQHSYVGPFTDEATMTTLRTVIDRGLGTALGRPAQLSCDSCELAEYDRAMERILAHLDHEQEWNTRLVPFEPGVDHDAAYEVLFGAHTPSTALAVRPDGTLRTHLPLLPTDLASRNP</sequence>
<keyword evidence="7" id="KW-1185">Reference proteome</keyword>